<evidence type="ECO:0000256" key="2">
    <source>
        <dbReference type="SAM" id="SignalP"/>
    </source>
</evidence>
<dbReference type="Proteomes" id="UP000005459">
    <property type="component" value="Unassembled WGS sequence"/>
</dbReference>
<protein>
    <recommendedName>
        <fullName evidence="5">Low-complexity protein</fullName>
    </recommendedName>
</protein>
<evidence type="ECO:0008006" key="5">
    <source>
        <dbReference type="Google" id="ProtNLM"/>
    </source>
</evidence>
<reference evidence="3 4" key="1">
    <citation type="submission" date="2011-06" db="EMBL/GenBank/DDBJ databases">
        <title>The draft genome of Thiocapsa marina 5811.</title>
        <authorList>
            <consortium name="US DOE Joint Genome Institute (JGI-PGF)"/>
            <person name="Lucas S."/>
            <person name="Han J."/>
            <person name="Cheng J.-F."/>
            <person name="Goodwin L."/>
            <person name="Pitluck S."/>
            <person name="Peters L."/>
            <person name="Land M.L."/>
            <person name="Hauser L."/>
            <person name="Vogl K."/>
            <person name="Liu Z."/>
            <person name="Imhoff J."/>
            <person name="Thiel V."/>
            <person name="Frigaard N.-U."/>
            <person name="Bryant D."/>
            <person name="Woyke T.J."/>
        </authorList>
    </citation>
    <scope>NUCLEOTIDE SEQUENCE [LARGE SCALE GENOMIC DNA]</scope>
    <source>
        <strain evidence="3 4">5811</strain>
    </source>
</reference>
<evidence type="ECO:0000313" key="3">
    <source>
        <dbReference type="EMBL" id="EGV19014.1"/>
    </source>
</evidence>
<keyword evidence="4" id="KW-1185">Reference proteome</keyword>
<accession>F9UA66</accession>
<dbReference type="EMBL" id="AFWV01000005">
    <property type="protein sequence ID" value="EGV19014.1"/>
    <property type="molecule type" value="Genomic_DNA"/>
</dbReference>
<keyword evidence="2" id="KW-0732">Signal</keyword>
<feature type="signal peptide" evidence="2">
    <location>
        <begin position="1"/>
        <end position="29"/>
    </location>
</feature>
<sequence>MTKKTITPAAALVGAALVGSLGAFGLAQAAGNPFAAQSLDAGYMLLAEAGTEGKCGEGKCGADKEKEGKCGEGKCGADKEKEGKCGEGKCGADKAK</sequence>
<dbReference type="STRING" id="768671.ThimaDRAFT_1818"/>
<dbReference type="AlphaFoldDB" id="F9UA66"/>
<feature type="region of interest" description="Disordered" evidence="1">
    <location>
        <begin position="61"/>
        <end position="96"/>
    </location>
</feature>
<gene>
    <name evidence="3" type="ORF">ThimaDRAFT_1818</name>
</gene>
<dbReference type="eggNOG" id="COG3767">
    <property type="taxonomic scope" value="Bacteria"/>
</dbReference>
<proteinExistence type="predicted"/>
<name>F9UA66_9GAMM</name>
<dbReference type="PATRIC" id="fig|768671.3.peg.1932"/>
<evidence type="ECO:0000256" key="1">
    <source>
        <dbReference type="SAM" id="MobiDB-lite"/>
    </source>
</evidence>
<evidence type="ECO:0000313" key="4">
    <source>
        <dbReference type="Proteomes" id="UP000005459"/>
    </source>
</evidence>
<feature type="chain" id="PRO_5003388621" description="Low-complexity protein" evidence="2">
    <location>
        <begin position="30"/>
        <end position="96"/>
    </location>
</feature>
<dbReference type="RefSeq" id="WP_007192694.1">
    <property type="nucleotide sequence ID" value="NZ_AFWV01000005.1"/>
</dbReference>
<organism evidence="3 4">
    <name type="scientific">Thiocapsa marina 5811</name>
    <dbReference type="NCBI Taxonomy" id="768671"/>
    <lineage>
        <taxon>Bacteria</taxon>
        <taxon>Pseudomonadati</taxon>
        <taxon>Pseudomonadota</taxon>
        <taxon>Gammaproteobacteria</taxon>
        <taxon>Chromatiales</taxon>
        <taxon>Chromatiaceae</taxon>
        <taxon>Thiocapsa</taxon>
    </lineage>
</organism>